<evidence type="ECO:0000256" key="3">
    <source>
        <dbReference type="ARBA" id="ARBA00023180"/>
    </source>
</evidence>
<feature type="domain" description="Calcineurin-like phosphoesterase" evidence="5">
    <location>
        <begin position="178"/>
        <end position="404"/>
    </location>
</feature>
<dbReference type="AlphaFoldDB" id="A0A9W9MI99"/>
<feature type="domain" description="Purple acid phosphatase N-terminal" evidence="7">
    <location>
        <begin position="35"/>
        <end position="122"/>
    </location>
</feature>
<keyword evidence="9" id="KW-1185">Reference proteome</keyword>
<dbReference type="GO" id="GO:0003993">
    <property type="term" value="F:acid phosphatase activity"/>
    <property type="evidence" value="ECO:0007669"/>
    <property type="project" value="UniProtKB-EC"/>
</dbReference>
<dbReference type="Pfam" id="PF00149">
    <property type="entry name" value="Metallophos"/>
    <property type="match status" value="1"/>
</dbReference>
<dbReference type="CDD" id="cd00839">
    <property type="entry name" value="MPP_PAPs"/>
    <property type="match status" value="1"/>
</dbReference>
<organism evidence="8 9">
    <name type="scientific">Penicillium cinerascens</name>
    <dbReference type="NCBI Taxonomy" id="70096"/>
    <lineage>
        <taxon>Eukaryota</taxon>
        <taxon>Fungi</taxon>
        <taxon>Dikarya</taxon>
        <taxon>Ascomycota</taxon>
        <taxon>Pezizomycotina</taxon>
        <taxon>Eurotiomycetes</taxon>
        <taxon>Eurotiomycetidae</taxon>
        <taxon>Eurotiales</taxon>
        <taxon>Aspergillaceae</taxon>
        <taxon>Penicillium</taxon>
    </lineage>
</organism>
<evidence type="ECO:0000259" key="6">
    <source>
        <dbReference type="Pfam" id="PF14008"/>
    </source>
</evidence>
<evidence type="ECO:0000256" key="1">
    <source>
        <dbReference type="ARBA" id="ARBA00022729"/>
    </source>
</evidence>
<dbReference type="SUPFAM" id="SSF56300">
    <property type="entry name" value="Metallo-dependent phosphatases"/>
    <property type="match status" value="1"/>
</dbReference>
<dbReference type="InterPro" id="IPR041792">
    <property type="entry name" value="MPP_PAP"/>
</dbReference>
<proteinExistence type="inferred from homology"/>
<dbReference type="EMBL" id="JAPQKR010000013">
    <property type="protein sequence ID" value="KAJ5201793.1"/>
    <property type="molecule type" value="Genomic_DNA"/>
</dbReference>
<keyword evidence="3" id="KW-0325">Glycoprotein</keyword>
<comment type="catalytic activity">
    <reaction evidence="4">
        <text>a phosphate monoester + H2O = an alcohol + phosphate</text>
        <dbReference type="Rhea" id="RHEA:15017"/>
        <dbReference type="ChEBI" id="CHEBI:15377"/>
        <dbReference type="ChEBI" id="CHEBI:30879"/>
        <dbReference type="ChEBI" id="CHEBI:43474"/>
        <dbReference type="ChEBI" id="CHEBI:67140"/>
        <dbReference type="EC" id="3.1.3.2"/>
    </reaction>
</comment>
<feature type="domain" description="Purple acid phosphatase C-terminal" evidence="6">
    <location>
        <begin position="425"/>
        <end position="487"/>
    </location>
</feature>
<protein>
    <recommendedName>
        <fullName evidence="4">Purple acid phosphatase</fullName>
        <ecNumber evidence="4">3.1.3.2</ecNumber>
    </recommendedName>
</protein>
<comment type="caution">
    <text evidence="8">The sequence shown here is derived from an EMBL/GenBank/DDBJ whole genome shotgun (WGS) entry which is preliminary data.</text>
</comment>
<dbReference type="InterPro" id="IPR025733">
    <property type="entry name" value="PAPs_C"/>
</dbReference>
<dbReference type="RefSeq" id="XP_058307709.1">
    <property type="nucleotide sequence ID" value="XM_058453518.1"/>
</dbReference>
<dbReference type="InterPro" id="IPR015914">
    <property type="entry name" value="PAPs_N"/>
</dbReference>
<evidence type="ECO:0000256" key="2">
    <source>
        <dbReference type="ARBA" id="ARBA00022801"/>
    </source>
</evidence>
<dbReference type="Pfam" id="PF16656">
    <property type="entry name" value="Pur_ac_phosph_N"/>
    <property type="match status" value="1"/>
</dbReference>
<dbReference type="GeneID" id="83180819"/>
<dbReference type="Pfam" id="PF14008">
    <property type="entry name" value="Metallophos_C"/>
    <property type="match status" value="1"/>
</dbReference>
<evidence type="ECO:0000259" key="5">
    <source>
        <dbReference type="Pfam" id="PF00149"/>
    </source>
</evidence>
<comment type="similarity">
    <text evidence="4">Belongs to the metallophosphoesterase superfamily. Purple acid phosphatase family.</text>
</comment>
<dbReference type="PANTHER" id="PTHR22953:SF145">
    <property type="entry name" value="PURPLE ACID PHOSPHATASE"/>
    <property type="match status" value="1"/>
</dbReference>
<reference evidence="8" key="1">
    <citation type="submission" date="2022-12" db="EMBL/GenBank/DDBJ databases">
        <authorList>
            <person name="Petersen C."/>
        </authorList>
    </citation>
    <scope>NUCLEOTIDE SEQUENCE</scope>
    <source>
        <strain evidence="8">IBT 15544</strain>
    </source>
</reference>
<dbReference type="Gene3D" id="2.60.40.380">
    <property type="entry name" value="Purple acid phosphatase-like, N-terminal"/>
    <property type="match status" value="1"/>
</dbReference>
<keyword evidence="1 4" id="KW-0732">Signal</keyword>
<accession>A0A9W9MI99</accession>
<dbReference type="GO" id="GO:0046872">
    <property type="term" value="F:metal ion binding"/>
    <property type="evidence" value="ECO:0007669"/>
    <property type="project" value="InterPro"/>
</dbReference>
<evidence type="ECO:0000259" key="7">
    <source>
        <dbReference type="Pfam" id="PF16656"/>
    </source>
</evidence>
<reference evidence="8" key="2">
    <citation type="journal article" date="2023" name="IMA Fungus">
        <title>Comparative genomic study of the Penicillium genus elucidates a diverse pangenome and 15 lateral gene transfer events.</title>
        <authorList>
            <person name="Petersen C."/>
            <person name="Sorensen T."/>
            <person name="Nielsen M.R."/>
            <person name="Sondergaard T.E."/>
            <person name="Sorensen J.L."/>
            <person name="Fitzpatrick D.A."/>
            <person name="Frisvad J.C."/>
            <person name="Nielsen K.L."/>
        </authorList>
    </citation>
    <scope>NUCLEOTIDE SEQUENCE</scope>
    <source>
        <strain evidence="8">IBT 15544</strain>
    </source>
</reference>
<evidence type="ECO:0000313" key="8">
    <source>
        <dbReference type="EMBL" id="KAJ5201793.1"/>
    </source>
</evidence>
<evidence type="ECO:0000313" key="9">
    <source>
        <dbReference type="Proteomes" id="UP001150904"/>
    </source>
</evidence>
<dbReference type="EC" id="3.1.3.2" evidence="4"/>
<dbReference type="SUPFAM" id="SSF49363">
    <property type="entry name" value="Purple acid phosphatase, N-terminal domain"/>
    <property type="match status" value="1"/>
</dbReference>
<dbReference type="Gene3D" id="3.60.21.10">
    <property type="match status" value="1"/>
</dbReference>
<dbReference type="OrthoDB" id="45007at2759"/>
<gene>
    <name evidence="8" type="ORF">N7498_006456</name>
</gene>
<evidence type="ECO:0000256" key="4">
    <source>
        <dbReference type="RuleBase" id="RU361203"/>
    </source>
</evidence>
<dbReference type="Proteomes" id="UP001150904">
    <property type="component" value="Unassembled WGS sequence"/>
</dbReference>
<feature type="chain" id="PRO_5041011349" description="Purple acid phosphatase" evidence="4">
    <location>
        <begin position="23"/>
        <end position="506"/>
    </location>
</feature>
<dbReference type="InterPro" id="IPR039331">
    <property type="entry name" value="PAPs-like"/>
</dbReference>
<sequence>MPEMLKKSALLASIACASVASASPVEYKCCPETLPMQTHLAYSGDSGMTVSWNTYSKLHFPSVRYGNHPDALCHEAVSDVSVTYPTSTTFNNHVKITGLKPDTLYYYQPQCGNSSQIYTMKTARSVGNHIPFSIAVGGDLGLMGPDGLTTSTGPNGGNAPLAPGDNNTIQSLQSMKSEWEFFWHPGDIAYADYWLKEEAQGFLPNSTLADGQALYESILNQFYDEMTTLTVDRPYMVGPGNHDSNCDNGGTTDKGVSYNISICPIGQTNFTGFRNHYRMPSDVSGGVGNFWYSFDYGMTHFIQLNTETDLGDGFIGPDQPGQPQGMDSGPFGSYPNEQLDWLKCDLEKVDRKKTPWVIAAVHRPWYVSAKNSSSTVCTICKDAFEPLLVEHEVDLVFQAHTHYYERNQPLNNYVIDPAGLENPKAPWYITTGAAGHYDGLDSLVYPLKPYAVYAEDTAYGWSKLSFHNCTHMTHEFVSSSNNTILDSATLFKDRKCWIEESESCHH</sequence>
<dbReference type="InterPro" id="IPR029052">
    <property type="entry name" value="Metallo-depent_PP-like"/>
</dbReference>
<name>A0A9W9MI99_9EURO</name>
<dbReference type="InterPro" id="IPR004843">
    <property type="entry name" value="Calcineurin-like_PHP"/>
</dbReference>
<dbReference type="InterPro" id="IPR008963">
    <property type="entry name" value="Purple_acid_Pase-like_N"/>
</dbReference>
<dbReference type="PANTHER" id="PTHR22953">
    <property type="entry name" value="ACID PHOSPHATASE RELATED"/>
    <property type="match status" value="1"/>
</dbReference>
<feature type="signal peptide" evidence="4">
    <location>
        <begin position="1"/>
        <end position="22"/>
    </location>
</feature>
<keyword evidence="2 4" id="KW-0378">Hydrolase</keyword>